<dbReference type="AlphaFoldDB" id="A0A5B7IZJ3"/>
<organism evidence="1 2">
    <name type="scientific">Portunus trituberculatus</name>
    <name type="common">Swimming crab</name>
    <name type="synonym">Neptunus trituberculatus</name>
    <dbReference type="NCBI Taxonomy" id="210409"/>
    <lineage>
        <taxon>Eukaryota</taxon>
        <taxon>Metazoa</taxon>
        <taxon>Ecdysozoa</taxon>
        <taxon>Arthropoda</taxon>
        <taxon>Crustacea</taxon>
        <taxon>Multicrustacea</taxon>
        <taxon>Malacostraca</taxon>
        <taxon>Eumalacostraca</taxon>
        <taxon>Eucarida</taxon>
        <taxon>Decapoda</taxon>
        <taxon>Pleocyemata</taxon>
        <taxon>Brachyura</taxon>
        <taxon>Eubrachyura</taxon>
        <taxon>Portunoidea</taxon>
        <taxon>Portunidae</taxon>
        <taxon>Portuninae</taxon>
        <taxon>Portunus</taxon>
    </lineage>
</organism>
<dbReference type="Proteomes" id="UP000324222">
    <property type="component" value="Unassembled WGS sequence"/>
</dbReference>
<protein>
    <submittedName>
        <fullName evidence="1">Uncharacterized protein</fullName>
    </submittedName>
</protein>
<comment type="caution">
    <text evidence="1">The sequence shown here is derived from an EMBL/GenBank/DDBJ whole genome shotgun (WGS) entry which is preliminary data.</text>
</comment>
<dbReference type="EMBL" id="VSRR010072724">
    <property type="protein sequence ID" value="MPC86857.1"/>
    <property type="molecule type" value="Genomic_DNA"/>
</dbReference>
<sequence>MKKKKITFPKTAPIRTKIRVEESECWSCLGNNSGAGTHICYIKFDHRYSPRHLIHLAERTKPAAVLENMYQLRPTAITGCSRTWKSCRFSAKTSYH</sequence>
<reference evidence="1 2" key="1">
    <citation type="submission" date="2019-05" db="EMBL/GenBank/DDBJ databases">
        <title>Another draft genome of Portunus trituberculatus and its Hox gene families provides insights of decapod evolution.</title>
        <authorList>
            <person name="Jeong J.-H."/>
            <person name="Song I."/>
            <person name="Kim S."/>
            <person name="Choi T."/>
            <person name="Kim D."/>
            <person name="Ryu S."/>
            <person name="Kim W."/>
        </authorList>
    </citation>
    <scope>NUCLEOTIDE SEQUENCE [LARGE SCALE GENOMIC DNA]</scope>
    <source>
        <tissue evidence="1">Muscle</tissue>
    </source>
</reference>
<accession>A0A5B7IZJ3</accession>
<name>A0A5B7IZJ3_PORTR</name>
<evidence type="ECO:0000313" key="2">
    <source>
        <dbReference type="Proteomes" id="UP000324222"/>
    </source>
</evidence>
<keyword evidence="2" id="KW-1185">Reference proteome</keyword>
<gene>
    <name evidence="1" type="ORF">E2C01_081694</name>
</gene>
<proteinExistence type="predicted"/>
<evidence type="ECO:0000313" key="1">
    <source>
        <dbReference type="EMBL" id="MPC86857.1"/>
    </source>
</evidence>